<dbReference type="PROSITE" id="PS50042">
    <property type="entry name" value="CNMP_BINDING_3"/>
    <property type="match status" value="1"/>
</dbReference>
<proteinExistence type="predicted"/>
<dbReference type="InterPro" id="IPR036390">
    <property type="entry name" value="WH_DNA-bd_sf"/>
</dbReference>
<name>A0A246G8R8_9FLAO</name>
<dbReference type="InterPro" id="IPR050397">
    <property type="entry name" value="Env_Response_Regulators"/>
</dbReference>
<dbReference type="GO" id="GO:0005829">
    <property type="term" value="C:cytosol"/>
    <property type="evidence" value="ECO:0007669"/>
    <property type="project" value="TreeGrafter"/>
</dbReference>
<dbReference type="EMBL" id="MTCY01000040">
    <property type="protein sequence ID" value="OWP75462.1"/>
    <property type="molecule type" value="Genomic_DNA"/>
</dbReference>
<evidence type="ECO:0000259" key="4">
    <source>
        <dbReference type="PROSITE" id="PS50042"/>
    </source>
</evidence>
<evidence type="ECO:0000256" key="2">
    <source>
        <dbReference type="ARBA" id="ARBA00023125"/>
    </source>
</evidence>
<evidence type="ECO:0000259" key="5">
    <source>
        <dbReference type="PROSITE" id="PS51063"/>
    </source>
</evidence>
<protein>
    <recommendedName>
        <fullName evidence="8">Crp/Fnr family transcriptional regulator</fullName>
    </recommendedName>
</protein>
<dbReference type="Pfam" id="PF13545">
    <property type="entry name" value="HTH_Crp_2"/>
    <property type="match status" value="1"/>
</dbReference>
<dbReference type="InterPro" id="IPR018490">
    <property type="entry name" value="cNMP-bd_dom_sf"/>
</dbReference>
<dbReference type="SMART" id="SM00100">
    <property type="entry name" value="cNMP"/>
    <property type="match status" value="1"/>
</dbReference>
<dbReference type="InterPro" id="IPR000595">
    <property type="entry name" value="cNMP-bd_dom"/>
</dbReference>
<keyword evidence="3" id="KW-0804">Transcription</keyword>
<evidence type="ECO:0008006" key="8">
    <source>
        <dbReference type="Google" id="ProtNLM"/>
    </source>
</evidence>
<organism evidence="6 7">
    <name type="scientific">Flavobacterium columnare</name>
    <dbReference type="NCBI Taxonomy" id="996"/>
    <lineage>
        <taxon>Bacteria</taxon>
        <taxon>Pseudomonadati</taxon>
        <taxon>Bacteroidota</taxon>
        <taxon>Flavobacteriia</taxon>
        <taxon>Flavobacteriales</taxon>
        <taxon>Flavobacteriaceae</taxon>
        <taxon>Flavobacterium</taxon>
    </lineage>
</organism>
<evidence type="ECO:0000256" key="1">
    <source>
        <dbReference type="ARBA" id="ARBA00023015"/>
    </source>
</evidence>
<accession>A0A246G8R8</accession>
<dbReference type="CDD" id="cd00038">
    <property type="entry name" value="CAP_ED"/>
    <property type="match status" value="1"/>
</dbReference>
<dbReference type="PANTHER" id="PTHR24567:SF28">
    <property type="entry name" value="LISTERIOLYSIN REGULATORY PROTEIN"/>
    <property type="match status" value="1"/>
</dbReference>
<dbReference type="GO" id="GO:0003700">
    <property type="term" value="F:DNA-binding transcription factor activity"/>
    <property type="evidence" value="ECO:0007669"/>
    <property type="project" value="TreeGrafter"/>
</dbReference>
<keyword evidence="2" id="KW-0238">DNA-binding</keyword>
<feature type="domain" description="Cyclic nucleotide-binding" evidence="4">
    <location>
        <begin position="60"/>
        <end position="162"/>
    </location>
</feature>
<dbReference type="AlphaFoldDB" id="A0A246G8R8"/>
<sequence length="273" mass="31982">MKNVKTKKAKVKIFFILLIFLHFSKLDNLYFNKVDHRQYLKELFFMSFDITRYTFRSHELLKNVKPKFLQELESCKSIEKHTKGNILYEEGTDAKAVYRLIKGKVKIEQLNQDGKTRIVYIFVEGEFFGFRPLLSNEKHPVTAILLEDSEIEVYEGNRFIEITKKSPNLSFNLVQILSFEFNVWINLITSLSHKSAKEKIALILLILNEKYKSEEEELEISMTKSDIAKYSETSEETVVRVISFFESEGILINHSRSIKIINMKLLSIISEGF</sequence>
<evidence type="ECO:0000313" key="6">
    <source>
        <dbReference type="EMBL" id="OWP75462.1"/>
    </source>
</evidence>
<evidence type="ECO:0000313" key="7">
    <source>
        <dbReference type="Proteomes" id="UP000198034"/>
    </source>
</evidence>
<gene>
    <name evidence="6" type="ORF">BWK62_11865</name>
</gene>
<dbReference type="SUPFAM" id="SSF51206">
    <property type="entry name" value="cAMP-binding domain-like"/>
    <property type="match status" value="1"/>
</dbReference>
<evidence type="ECO:0000256" key="3">
    <source>
        <dbReference type="ARBA" id="ARBA00023163"/>
    </source>
</evidence>
<dbReference type="Proteomes" id="UP000198034">
    <property type="component" value="Unassembled WGS sequence"/>
</dbReference>
<keyword evidence="1" id="KW-0805">Transcription regulation</keyword>
<dbReference type="GO" id="GO:0003677">
    <property type="term" value="F:DNA binding"/>
    <property type="evidence" value="ECO:0007669"/>
    <property type="project" value="UniProtKB-KW"/>
</dbReference>
<dbReference type="InterPro" id="IPR012318">
    <property type="entry name" value="HTH_CRP"/>
</dbReference>
<dbReference type="SUPFAM" id="SSF46785">
    <property type="entry name" value="Winged helix' DNA-binding domain"/>
    <property type="match status" value="1"/>
</dbReference>
<comment type="caution">
    <text evidence="6">The sequence shown here is derived from an EMBL/GenBank/DDBJ whole genome shotgun (WGS) entry which is preliminary data.</text>
</comment>
<dbReference type="PANTHER" id="PTHR24567">
    <property type="entry name" value="CRP FAMILY TRANSCRIPTIONAL REGULATORY PROTEIN"/>
    <property type="match status" value="1"/>
</dbReference>
<feature type="domain" description="HTH crp-type" evidence="5">
    <location>
        <begin position="194"/>
        <end position="264"/>
    </location>
</feature>
<dbReference type="Gene3D" id="2.60.120.10">
    <property type="entry name" value="Jelly Rolls"/>
    <property type="match status" value="1"/>
</dbReference>
<dbReference type="InterPro" id="IPR036388">
    <property type="entry name" value="WH-like_DNA-bd_sf"/>
</dbReference>
<dbReference type="Pfam" id="PF00027">
    <property type="entry name" value="cNMP_binding"/>
    <property type="match status" value="1"/>
</dbReference>
<dbReference type="Gene3D" id="1.10.10.10">
    <property type="entry name" value="Winged helix-like DNA-binding domain superfamily/Winged helix DNA-binding domain"/>
    <property type="match status" value="1"/>
</dbReference>
<dbReference type="PROSITE" id="PS51063">
    <property type="entry name" value="HTH_CRP_2"/>
    <property type="match status" value="1"/>
</dbReference>
<reference evidence="6 7" key="1">
    <citation type="journal article" date="2017" name="Infect. Genet. Evol.">
        <title>Comparative genome analysis of fish pathogen Flavobacterium columnare reveals extensive sequence diversity within the species.</title>
        <authorList>
            <person name="Kayansamruaj P."/>
            <person name="Dong H.T."/>
            <person name="Hirono I."/>
            <person name="Kondo H."/>
            <person name="Senapin S."/>
            <person name="Rodkhum C."/>
        </authorList>
    </citation>
    <scope>NUCLEOTIDE SEQUENCE [LARGE SCALE GENOMIC DNA]</scope>
    <source>
        <strain evidence="6 7">1214</strain>
    </source>
</reference>
<dbReference type="InterPro" id="IPR014710">
    <property type="entry name" value="RmlC-like_jellyroll"/>
</dbReference>